<proteinExistence type="predicted"/>
<evidence type="ECO:0000256" key="1">
    <source>
        <dbReference type="SAM" id="MobiDB-lite"/>
    </source>
</evidence>
<evidence type="ECO:0000313" key="3">
    <source>
        <dbReference type="Proteomes" id="UP000377803"/>
    </source>
</evidence>
<dbReference type="GeneID" id="42364501"/>
<protein>
    <submittedName>
        <fullName evidence="2">Sugar metabolism cluster protein</fullName>
    </submittedName>
</protein>
<dbReference type="AlphaFoldDB" id="A0A5Q0UGA6"/>
<keyword evidence="3" id="KW-1185">Reference proteome</keyword>
<organism evidence="2 3">
    <name type="scientific">Candidatus Nanohalobium constans</name>
    <dbReference type="NCBI Taxonomy" id="2565781"/>
    <lineage>
        <taxon>Archaea</taxon>
        <taxon>Candidatus Nanohalarchaeota</taxon>
        <taxon>Candidatus Nanohalobia</taxon>
        <taxon>Candidatus Nanohalobiales</taxon>
        <taxon>Candidatus Nanohalobiaceae</taxon>
        <taxon>Candidatus Nanohalobium</taxon>
    </lineage>
</organism>
<accession>A0A5Q0UGA6</accession>
<feature type="region of interest" description="Disordered" evidence="1">
    <location>
        <begin position="68"/>
        <end position="101"/>
    </location>
</feature>
<dbReference type="Proteomes" id="UP000377803">
    <property type="component" value="Chromosome"/>
</dbReference>
<name>A0A5Q0UGA6_9ARCH</name>
<gene>
    <name evidence="2" type="ORF">LC1Nh_0121</name>
</gene>
<dbReference type="RefSeq" id="WP_153549766.1">
    <property type="nucleotide sequence ID" value="NZ_CP040089.1"/>
</dbReference>
<dbReference type="EMBL" id="CP040089">
    <property type="protein sequence ID" value="QGA80029.1"/>
    <property type="molecule type" value="Genomic_DNA"/>
</dbReference>
<feature type="compositionally biased region" description="Basic residues" evidence="1">
    <location>
        <begin position="92"/>
        <end position="101"/>
    </location>
</feature>
<dbReference type="KEGG" id="ncon:LC1Nh_0121"/>
<dbReference type="InterPro" id="IPR045397">
    <property type="entry name" value="TumE-like"/>
</dbReference>
<dbReference type="Pfam" id="PF20126">
    <property type="entry name" value="TumE"/>
    <property type="match status" value="1"/>
</dbReference>
<evidence type="ECO:0000313" key="2">
    <source>
        <dbReference type="EMBL" id="QGA80029.1"/>
    </source>
</evidence>
<reference evidence="3" key="1">
    <citation type="submission" date="2019-05" db="EMBL/GenBank/DDBJ databases">
        <title>Candidatus Nanohalobium constans, a novel model system to study the DPANN nano-sized archaea: genomic and physiological characterization of a nanoarchaeon co-cultured with its chitinotrophic host.</title>
        <authorList>
            <person name="La Cono V."/>
            <person name="Arcadi E."/>
            <person name="Crisafi F."/>
            <person name="Denaro R."/>
            <person name="La Spada G."/>
            <person name="Messina E."/>
            <person name="Smedile F."/>
            <person name="Toshchakov S.V."/>
            <person name="Shevchenko M.A."/>
            <person name="Golyshin P.N."/>
            <person name="Golyshina O.V."/>
            <person name="Ferrer M."/>
            <person name="Rohde M."/>
            <person name="Mushegian A."/>
            <person name="Sorokin D.Y."/>
            <person name="Giuliano L."/>
            <person name="Yakimov M.M."/>
        </authorList>
    </citation>
    <scope>NUCLEOTIDE SEQUENCE [LARGE SCALE GENOMIC DNA]</scope>
    <source>
        <strain evidence="3">LC1Nh</strain>
    </source>
</reference>
<dbReference type="OrthoDB" id="294990at2157"/>
<sequence length="101" mass="11559">MADKIIDSRDEKQSSEGQTYILDVVAYTVPESDQFPSGVKYSFQAVYKETEQLIVRYDNANDSHAAKHHKHVMKDGEETTESLELQPGNAKQLHKLFQKMD</sequence>